<evidence type="ECO:0000256" key="3">
    <source>
        <dbReference type="ARBA" id="ARBA00023027"/>
    </source>
</evidence>
<organism evidence="6 8">
    <name type="scientific">Rhodococcus aetherivorans</name>
    <dbReference type="NCBI Taxonomy" id="191292"/>
    <lineage>
        <taxon>Bacteria</taxon>
        <taxon>Bacillati</taxon>
        <taxon>Actinomycetota</taxon>
        <taxon>Actinomycetes</taxon>
        <taxon>Mycobacteriales</taxon>
        <taxon>Nocardiaceae</taxon>
        <taxon>Rhodococcus</taxon>
    </lineage>
</organism>
<gene>
    <name evidence="6" type="ORF">OCS65_03395</name>
    <name evidence="5" type="ORF">RAJCM14343_0328</name>
</gene>
<dbReference type="RefSeq" id="WP_006941613.1">
    <property type="nucleotide sequence ID" value="NZ_BAAAYP010000055.1"/>
</dbReference>
<accession>N1M966</accession>
<dbReference type="EC" id="1.1.1.100" evidence="5"/>
<evidence type="ECO:0000313" key="8">
    <source>
        <dbReference type="Proteomes" id="UP001163947"/>
    </source>
</evidence>
<evidence type="ECO:0000256" key="2">
    <source>
        <dbReference type="ARBA" id="ARBA00023002"/>
    </source>
</evidence>
<dbReference type="PRINTS" id="PR00081">
    <property type="entry name" value="GDHRDH"/>
</dbReference>
<dbReference type="PANTHER" id="PTHR24321">
    <property type="entry name" value="DEHYDROGENASES, SHORT CHAIN"/>
    <property type="match status" value="1"/>
</dbReference>
<reference evidence="5 7" key="1">
    <citation type="journal article" date="2018" name="Biodegradation">
        <title>1,4-Dioxane degradation characteristics of Rhodococcus aetherivorans JCM 14343.</title>
        <authorList>
            <person name="Inoue D."/>
            <person name="Tsunoda T."/>
            <person name="Yamamoto N."/>
            <person name="Ike M."/>
            <person name="Sei K."/>
        </authorList>
    </citation>
    <scope>NUCLEOTIDE SEQUENCE [LARGE SCALE GENOMIC DNA]</scope>
    <source>
        <strain evidence="5 7">JCM 14343</strain>
    </source>
</reference>
<reference evidence="6" key="3">
    <citation type="submission" date="2022-09" db="EMBL/GenBank/DDBJ databases">
        <title>The genome sequence of Rhodococcus aetherivorans N1.</title>
        <authorList>
            <person name="Jiang W."/>
        </authorList>
    </citation>
    <scope>NUCLEOTIDE SEQUENCE</scope>
    <source>
        <strain evidence="6">N1</strain>
    </source>
</reference>
<dbReference type="EMBL" id="BLAH01000007">
    <property type="protein sequence ID" value="GES35084.1"/>
    <property type="molecule type" value="Genomic_DNA"/>
</dbReference>
<keyword evidence="3" id="KW-0520">NAD</keyword>
<dbReference type="InterPro" id="IPR002347">
    <property type="entry name" value="SDR_fam"/>
</dbReference>
<proteinExistence type="inferred from homology"/>
<dbReference type="FunFam" id="3.40.50.720:FF:000084">
    <property type="entry name" value="Short-chain dehydrogenase reductase"/>
    <property type="match status" value="1"/>
</dbReference>
<protein>
    <submittedName>
        <fullName evidence="5">3-oxoacyl-[acyl-carrier protein] reductase</fullName>
        <ecNumber evidence="5">1.1.1.100</ecNumber>
    </submittedName>
    <submittedName>
        <fullName evidence="6">Mycofactocin-coupled SDR family oxidoreductase</fullName>
    </submittedName>
</protein>
<dbReference type="NCBIfam" id="TIGR03971">
    <property type="entry name" value="SDR_subfam_1"/>
    <property type="match status" value="1"/>
</dbReference>
<dbReference type="EMBL" id="CP106982">
    <property type="protein sequence ID" value="UYF94837.1"/>
    <property type="molecule type" value="Genomic_DNA"/>
</dbReference>
<sequence>MGRVAGKVALVTGAARGQGRSNAVRLAEEGADVVILDSCKDVDTVAYPLATTDDLAETHRLVEATGRRCLSRVVDVRDQAALDLLVSDAVDEFGHLDIVSANAGIVSFTPTWHLSDEEWQNVIDVNLTGVFHTVRAVVPRMIEQGTGGAIVLTSSVAAIRASRNLGHYAASKGGVVSLMRTLSNELGEHGIRVNTLNPGTVRTDMIENDAMYRIYRPDLESPTQADIVDHCRRRNELDVPWVEAVDISNALVWLASDEARYVTGVVLPIDAGLLAKA</sequence>
<accession>A0A059MIU7</accession>
<dbReference type="AlphaFoldDB" id="A0A059MIU7"/>
<evidence type="ECO:0000256" key="4">
    <source>
        <dbReference type="RuleBase" id="RU000363"/>
    </source>
</evidence>
<dbReference type="KEGG" id="rav:AAT18_24750"/>
<dbReference type="InterPro" id="IPR020904">
    <property type="entry name" value="Sc_DH/Rdtase_CS"/>
</dbReference>
<keyword evidence="2 5" id="KW-0560">Oxidoreductase</keyword>
<dbReference type="Gene3D" id="3.40.50.720">
    <property type="entry name" value="NAD(P)-binding Rossmann-like Domain"/>
    <property type="match status" value="1"/>
</dbReference>
<dbReference type="PANTHER" id="PTHR24321:SF8">
    <property type="entry name" value="ESTRADIOL 17-BETA-DEHYDROGENASE 8-RELATED"/>
    <property type="match status" value="1"/>
</dbReference>
<dbReference type="GO" id="GO:0004316">
    <property type="term" value="F:3-oxoacyl-[acyl-carrier-protein] reductase (NADPH) activity"/>
    <property type="evidence" value="ECO:0007669"/>
    <property type="project" value="UniProtKB-EC"/>
</dbReference>
<keyword evidence="7" id="KW-1185">Reference proteome</keyword>
<evidence type="ECO:0000256" key="1">
    <source>
        <dbReference type="ARBA" id="ARBA00006484"/>
    </source>
</evidence>
<dbReference type="Proteomes" id="UP001163947">
    <property type="component" value="Chromosome"/>
</dbReference>
<dbReference type="Proteomes" id="UP000325466">
    <property type="component" value="Unassembled WGS sequence"/>
</dbReference>
<dbReference type="InterPro" id="IPR036291">
    <property type="entry name" value="NAD(P)-bd_dom_sf"/>
</dbReference>
<evidence type="ECO:0000313" key="7">
    <source>
        <dbReference type="Proteomes" id="UP000325466"/>
    </source>
</evidence>
<comment type="similarity">
    <text evidence="1 4">Belongs to the short-chain dehydrogenases/reductases (SDR) family.</text>
</comment>
<dbReference type="GeneID" id="83619430"/>
<dbReference type="PROSITE" id="PS00061">
    <property type="entry name" value="ADH_SHORT"/>
    <property type="match status" value="1"/>
</dbReference>
<evidence type="ECO:0000313" key="6">
    <source>
        <dbReference type="EMBL" id="UYF94837.1"/>
    </source>
</evidence>
<name>A0A059MIU7_9NOCA</name>
<dbReference type="SUPFAM" id="SSF51735">
    <property type="entry name" value="NAD(P)-binding Rossmann-fold domains"/>
    <property type="match status" value="1"/>
</dbReference>
<dbReference type="CDD" id="cd05233">
    <property type="entry name" value="SDR_c"/>
    <property type="match status" value="1"/>
</dbReference>
<dbReference type="PRINTS" id="PR00080">
    <property type="entry name" value="SDRFAMILY"/>
</dbReference>
<dbReference type="Pfam" id="PF00106">
    <property type="entry name" value="adh_short"/>
    <property type="match status" value="1"/>
</dbReference>
<evidence type="ECO:0000313" key="5">
    <source>
        <dbReference type="EMBL" id="GES35084.1"/>
    </source>
</evidence>
<dbReference type="NCBIfam" id="NF009467">
    <property type="entry name" value="PRK12826.1-3"/>
    <property type="match status" value="1"/>
</dbReference>
<dbReference type="InterPro" id="IPR023985">
    <property type="entry name" value="SDR_subfam_1"/>
</dbReference>
<accession>A0A0F6VMX8</accession>
<reference evidence="5" key="2">
    <citation type="submission" date="2019-10" db="EMBL/GenBank/DDBJ databases">
        <title>Draft genome sequence of Rhodococcus aetherivorans JCM 14343.</title>
        <authorList>
            <person name="Inoue D."/>
            <person name="Nakazawa M."/>
            <person name="Yamamoto N."/>
            <person name="Sei K."/>
            <person name="Ike M."/>
        </authorList>
    </citation>
    <scope>NUCLEOTIDE SEQUENCE</scope>
    <source>
        <strain evidence="5">JCM 14343</strain>
    </source>
</reference>